<feature type="domain" description="Phosphatidic acid phosphatase type 2/haloperoxidase" evidence="4">
    <location>
        <begin position="117"/>
        <end position="226"/>
    </location>
</feature>
<keyword evidence="6" id="KW-1185">Reference proteome</keyword>
<dbReference type="InterPro" id="IPR036938">
    <property type="entry name" value="PAP2/HPO_sf"/>
</dbReference>
<dbReference type="InterPro" id="IPR000326">
    <property type="entry name" value="PAP2/HPO"/>
</dbReference>
<comment type="caution">
    <text evidence="5">The sequence shown here is derived from an EMBL/GenBank/DDBJ whole genome shotgun (WGS) entry which is preliminary data.</text>
</comment>
<feature type="signal peptide" evidence="3">
    <location>
        <begin position="1"/>
        <end position="23"/>
    </location>
</feature>
<dbReference type="PANTHER" id="PTHR14969:SF13">
    <property type="entry name" value="AT30094P"/>
    <property type="match status" value="1"/>
</dbReference>
<evidence type="ECO:0000313" key="6">
    <source>
        <dbReference type="Proteomes" id="UP001530315"/>
    </source>
</evidence>
<dbReference type="EMBL" id="JALLAZ020000608">
    <property type="protein sequence ID" value="KAL3791051.1"/>
    <property type="molecule type" value="Genomic_DNA"/>
</dbReference>
<evidence type="ECO:0000256" key="2">
    <source>
        <dbReference type="SAM" id="Phobius"/>
    </source>
</evidence>
<keyword evidence="2" id="KW-0472">Membrane</keyword>
<gene>
    <name evidence="5" type="ORF">ACHAW5_002828</name>
</gene>
<dbReference type="PANTHER" id="PTHR14969">
    <property type="entry name" value="SPHINGOSINE-1-PHOSPHATE PHOSPHOHYDROLASE"/>
    <property type="match status" value="1"/>
</dbReference>
<name>A0ABD3PTJ6_9STRA</name>
<feature type="transmembrane region" description="Helical" evidence="2">
    <location>
        <begin position="256"/>
        <end position="276"/>
    </location>
</feature>
<evidence type="ECO:0000259" key="4">
    <source>
        <dbReference type="Pfam" id="PF01569"/>
    </source>
</evidence>
<feature type="transmembrane region" description="Helical" evidence="2">
    <location>
        <begin position="108"/>
        <end position="127"/>
    </location>
</feature>
<evidence type="ECO:0000256" key="1">
    <source>
        <dbReference type="SAM" id="MobiDB-lite"/>
    </source>
</evidence>
<feature type="chain" id="PRO_5044764216" description="Phosphatidic acid phosphatase type 2/haloperoxidase domain-containing protein" evidence="3">
    <location>
        <begin position="24"/>
        <end position="290"/>
    </location>
</feature>
<reference evidence="5 6" key="1">
    <citation type="submission" date="2024-10" db="EMBL/GenBank/DDBJ databases">
        <title>Updated reference genomes for cyclostephanoid diatoms.</title>
        <authorList>
            <person name="Roberts W.R."/>
            <person name="Alverson A.J."/>
        </authorList>
    </citation>
    <scope>NUCLEOTIDE SEQUENCE [LARGE SCALE GENOMIC DNA]</scope>
    <source>
        <strain evidence="5 6">AJA276-08</strain>
    </source>
</reference>
<accession>A0ABD3PTJ6</accession>
<protein>
    <recommendedName>
        <fullName evidence="4">Phosphatidic acid phosphatase type 2/haloperoxidase domain-containing protein</fullName>
    </recommendedName>
</protein>
<dbReference type="SUPFAM" id="SSF48317">
    <property type="entry name" value="Acid phosphatase/Vanadium-dependent haloperoxidase"/>
    <property type="match status" value="1"/>
</dbReference>
<dbReference type="Pfam" id="PF01569">
    <property type="entry name" value="PAP2"/>
    <property type="match status" value="1"/>
</dbReference>
<proteinExistence type="predicted"/>
<evidence type="ECO:0000313" key="5">
    <source>
        <dbReference type="EMBL" id="KAL3791051.1"/>
    </source>
</evidence>
<keyword evidence="3" id="KW-0732">Signal</keyword>
<feature type="transmembrane region" description="Helical" evidence="2">
    <location>
        <begin position="209"/>
        <end position="226"/>
    </location>
</feature>
<feature type="region of interest" description="Disordered" evidence="1">
    <location>
        <begin position="58"/>
        <end position="77"/>
    </location>
</feature>
<dbReference type="Proteomes" id="UP001530315">
    <property type="component" value="Unassembled WGS sequence"/>
</dbReference>
<keyword evidence="2" id="KW-1133">Transmembrane helix</keyword>
<keyword evidence="2" id="KW-0812">Transmembrane</keyword>
<evidence type="ECO:0000256" key="3">
    <source>
        <dbReference type="SAM" id="SignalP"/>
    </source>
</evidence>
<dbReference type="AlphaFoldDB" id="A0ABD3PTJ6"/>
<sequence length="290" mass="30689">MVTAVAALTLSLVLSLQTNGADALAVAAPRLLSRLPDGGWRKNPRAAIVPPPSPRLFDRSPSKYTPSMTTSESESEDIPHKITTAVGKTASTVVSVSFFVVLAYRRDAVVLAIWIGSILNAVLSKVFKRLLDHERPAELMNNDGVGLKPSDGGMPSSHAMSLAFIGISILWGGVVPAECRPAAGLAVAIYSAVALRYRVRDHLHTADQVVVGLVLGATNALAWIRFGVAGVGDGNDAAGPVLSYVRGNWVSAETGLFPYSALAIPVVVGIIVVGSFERRIALWMKKDKKT</sequence>
<organism evidence="5 6">
    <name type="scientific">Stephanodiscus triporus</name>
    <dbReference type="NCBI Taxonomy" id="2934178"/>
    <lineage>
        <taxon>Eukaryota</taxon>
        <taxon>Sar</taxon>
        <taxon>Stramenopiles</taxon>
        <taxon>Ochrophyta</taxon>
        <taxon>Bacillariophyta</taxon>
        <taxon>Coscinodiscophyceae</taxon>
        <taxon>Thalassiosirophycidae</taxon>
        <taxon>Stephanodiscales</taxon>
        <taxon>Stephanodiscaceae</taxon>
        <taxon>Stephanodiscus</taxon>
    </lineage>
</organism>